<organism evidence="2 3">
    <name type="scientific">Vespula pensylvanica</name>
    <name type="common">Western yellow jacket</name>
    <name type="synonym">Wasp</name>
    <dbReference type="NCBI Taxonomy" id="30213"/>
    <lineage>
        <taxon>Eukaryota</taxon>
        <taxon>Metazoa</taxon>
        <taxon>Ecdysozoa</taxon>
        <taxon>Arthropoda</taxon>
        <taxon>Hexapoda</taxon>
        <taxon>Insecta</taxon>
        <taxon>Pterygota</taxon>
        <taxon>Neoptera</taxon>
        <taxon>Endopterygota</taxon>
        <taxon>Hymenoptera</taxon>
        <taxon>Apocrita</taxon>
        <taxon>Aculeata</taxon>
        <taxon>Vespoidea</taxon>
        <taxon>Vespidae</taxon>
        <taxon>Vespinae</taxon>
        <taxon>Vespula</taxon>
    </lineage>
</organism>
<dbReference type="EMBL" id="JACSDY010000004">
    <property type="protein sequence ID" value="KAF7429518.1"/>
    <property type="molecule type" value="Genomic_DNA"/>
</dbReference>
<name>A0A834P5J1_VESPE</name>
<comment type="caution">
    <text evidence="2">The sequence shown here is derived from an EMBL/GenBank/DDBJ whole genome shotgun (WGS) entry which is preliminary data.</text>
</comment>
<dbReference type="Proteomes" id="UP000600918">
    <property type="component" value="Unassembled WGS sequence"/>
</dbReference>
<sequence>MWMILDGMVFLKVPKTRNTISRETRREKGSTFSVGVTLVLVYFGLIPRNCLEEDDEEEEEEEEDEEDEVETFPRWREIKERCKTQLLLTMPLMTQPVFLDISLLLSMLFDFTMNIERSSLAWCEDEDDDDDDDDDLLIRKAGTSLIGISRLEMKWKISESSKLGSPSSR</sequence>
<evidence type="ECO:0000256" key="1">
    <source>
        <dbReference type="SAM" id="MobiDB-lite"/>
    </source>
</evidence>
<keyword evidence="3" id="KW-1185">Reference proteome</keyword>
<proteinExistence type="predicted"/>
<gene>
    <name evidence="2" type="ORF">H0235_005916</name>
</gene>
<evidence type="ECO:0000313" key="2">
    <source>
        <dbReference type="EMBL" id="KAF7429518.1"/>
    </source>
</evidence>
<feature type="compositionally biased region" description="Acidic residues" evidence="1">
    <location>
        <begin position="52"/>
        <end position="70"/>
    </location>
</feature>
<evidence type="ECO:0000313" key="3">
    <source>
        <dbReference type="Proteomes" id="UP000600918"/>
    </source>
</evidence>
<reference evidence="2" key="1">
    <citation type="journal article" date="2020" name="G3 (Bethesda)">
        <title>High-Quality Assemblies for Three Invasive Social Wasps from the &lt;i&gt;Vespula&lt;/i&gt; Genus.</title>
        <authorList>
            <person name="Harrop T.W.R."/>
            <person name="Guhlin J."/>
            <person name="McLaughlin G.M."/>
            <person name="Permina E."/>
            <person name="Stockwell P."/>
            <person name="Gilligan J."/>
            <person name="Le Lec M.F."/>
            <person name="Gruber M.A.M."/>
            <person name="Quinn O."/>
            <person name="Lovegrove M."/>
            <person name="Duncan E.J."/>
            <person name="Remnant E.J."/>
            <person name="Van Eeckhoven J."/>
            <person name="Graham B."/>
            <person name="Knapp R.A."/>
            <person name="Langford K.W."/>
            <person name="Kronenberg Z."/>
            <person name="Press M.O."/>
            <person name="Eacker S.M."/>
            <person name="Wilson-Rankin E.E."/>
            <person name="Purcell J."/>
            <person name="Lester P.J."/>
            <person name="Dearden P.K."/>
        </authorList>
    </citation>
    <scope>NUCLEOTIDE SEQUENCE</scope>
    <source>
        <strain evidence="2">Volc-1</strain>
    </source>
</reference>
<feature type="region of interest" description="Disordered" evidence="1">
    <location>
        <begin position="52"/>
        <end position="71"/>
    </location>
</feature>
<protein>
    <submittedName>
        <fullName evidence="2">Uncharacterized protein</fullName>
    </submittedName>
</protein>
<dbReference type="AlphaFoldDB" id="A0A834P5J1"/>
<accession>A0A834P5J1</accession>